<dbReference type="InterPro" id="IPR007922">
    <property type="entry name" value="DciA-like"/>
</dbReference>
<evidence type="ECO:0008006" key="3">
    <source>
        <dbReference type="Google" id="ProtNLM"/>
    </source>
</evidence>
<dbReference type="STRING" id="1817893.AUJ66_01760"/>
<dbReference type="AlphaFoldDB" id="A0A1J4SEX7"/>
<evidence type="ECO:0000313" key="1">
    <source>
        <dbReference type="EMBL" id="OIN98003.1"/>
    </source>
</evidence>
<evidence type="ECO:0000313" key="2">
    <source>
        <dbReference type="Proteomes" id="UP000182278"/>
    </source>
</evidence>
<dbReference type="Proteomes" id="UP000182278">
    <property type="component" value="Unassembled WGS sequence"/>
</dbReference>
<dbReference type="EMBL" id="MNUO01000027">
    <property type="protein sequence ID" value="OIN98003.1"/>
    <property type="molecule type" value="Genomic_DNA"/>
</dbReference>
<dbReference type="PANTHER" id="PTHR36456:SF1">
    <property type="entry name" value="UPF0232 PROTEIN SCO3875"/>
    <property type="match status" value="1"/>
</dbReference>
<comment type="caution">
    <text evidence="1">The sequence shown here is derived from an EMBL/GenBank/DDBJ whole genome shotgun (WGS) entry which is preliminary data.</text>
</comment>
<name>A0A1J4SEX7_9BACT</name>
<proteinExistence type="predicted"/>
<dbReference type="Pfam" id="PF05258">
    <property type="entry name" value="DciA"/>
    <property type="match status" value="1"/>
</dbReference>
<dbReference type="PANTHER" id="PTHR36456">
    <property type="entry name" value="UPF0232 PROTEIN SCO3875"/>
    <property type="match status" value="1"/>
</dbReference>
<gene>
    <name evidence="1" type="ORF">AUJ66_01760</name>
</gene>
<accession>A0A1J4SEX7</accession>
<sequence length="98" mass="11368">MARREPEKIGDILKRVVRNLGIDARMREQTLFSIWNEVVGNKIAGHARPSHIRRGRLTVLVENSGYIQEYSFLKKELQRKLNAILDKAIIKEIVFRVG</sequence>
<protein>
    <recommendedName>
        <fullName evidence="3">RNA-binding protein</fullName>
    </recommendedName>
</protein>
<reference evidence="1 2" key="1">
    <citation type="journal article" date="2016" name="Environ. Microbiol.">
        <title>Genomic resolution of a cold subsurface aquifer community provides metabolic insights for novel microbes adapted to high CO concentrations.</title>
        <authorList>
            <person name="Probst A.J."/>
            <person name="Castelle C.J."/>
            <person name="Singh A."/>
            <person name="Brown C.T."/>
            <person name="Anantharaman K."/>
            <person name="Sharon I."/>
            <person name="Hug L.A."/>
            <person name="Burstein D."/>
            <person name="Emerson J.B."/>
            <person name="Thomas B.C."/>
            <person name="Banfield J.F."/>
        </authorList>
    </citation>
    <scope>NUCLEOTIDE SEQUENCE [LARGE SCALE GENOMIC DNA]</scope>
    <source>
        <strain evidence="1">CG1_02_38_46</strain>
    </source>
</reference>
<organism evidence="1 2">
    <name type="scientific">Candidatus Desantisbacteria bacterium CG1_02_38_46</name>
    <dbReference type="NCBI Taxonomy" id="1817893"/>
    <lineage>
        <taxon>Bacteria</taxon>
        <taxon>Candidatus Desantisiibacteriota</taxon>
    </lineage>
</organism>